<reference evidence="3" key="1">
    <citation type="submission" date="2021-06" db="EMBL/GenBank/DDBJ databases">
        <title>50 bacteria genomes isolated from Dapeng, Shenzhen, China.</title>
        <authorList>
            <person name="Zheng W."/>
            <person name="Yu S."/>
            <person name="Huang Y."/>
        </authorList>
    </citation>
    <scope>NUCLEOTIDE SEQUENCE</scope>
    <source>
        <strain evidence="3">DP4N28-2</strain>
    </source>
</reference>
<sequence length="449" mass="48593">MHKAAFGVLLSVCLASSALARDASDDPFLAYESGQYAEAARAAEDALARDPDNSVWWALLGEARAKLDQHADAAEAFFNAAKNETDAERRSYFLRAQALQLVSAGRRDEARVVVGSALADDALEARSSLDWAMVAISAGDDAAAQAILADEALYSGFSRQRALDAGYSAKREGLDARAVRFFEIGLALDADEPEPLLPAKRNAIRRETRELSREWAFLLQAGYSSADRPIGPVSLPLGNDEAWQVGAEVSRRIGGWRNGRPVSVFARVFQSEFLSADAAIRDTTQGWVGIRYKPIAALNLNLEASRLVAIDDEALDDWSLRALVSGGRGLEPETGKRNWTYAHYYADASYLLDADVTYAVAEGRFGRSFLIDGDATTLTPFAVARAGLDTGRIEEEAIGAGAGLSLRHWFDETETSAARGFIDFDIQARERIAGSARASGVMVTMTIGR</sequence>
<feature type="chain" id="PRO_5040500863" evidence="1">
    <location>
        <begin position="21"/>
        <end position="449"/>
    </location>
</feature>
<name>A0A9Q3S2S4_9SPHN</name>
<protein>
    <submittedName>
        <fullName evidence="3">Bacteriophage N4 adsorption protein A</fullName>
    </submittedName>
</protein>
<feature type="signal peptide" evidence="1">
    <location>
        <begin position="1"/>
        <end position="20"/>
    </location>
</feature>
<dbReference type="InterPro" id="IPR025137">
    <property type="entry name" value="NfrA_C"/>
</dbReference>
<dbReference type="Gene3D" id="1.25.40.10">
    <property type="entry name" value="Tetratricopeptide repeat domain"/>
    <property type="match status" value="1"/>
</dbReference>
<dbReference type="Pfam" id="PF13283">
    <property type="entry name" value="NfrA_C"/>
    <property type="match status" value="1"/>
</dbReference>
<organism evidence="3 4">
    <name type="scientific">Qipengyuania aquimaris</name>
    <dbReference type="NCBI Taxonomy" id="255984"/>
    <lineage>
        <taxon>Bacteria</taxon>
        <taxon>Pseudomonadati</taxon>
        <taxon>Pseudomonadota</taxon>
        <taxon>Alphaproteobacteria</taxon>
        <taxon>Sphingomonadales</taxon>
        <taxon>Erythrobacteraceae</taxon>
        <taxon>Qipengyuania</taxon>
    </lineage>
</organism>
<dbReference type="EMBL" id="JAHVKP010000001">
    <property type="protein sequence ID" value="MBY6218942.1"/>
    <property type="molecule type" value="Genomic_DNA"/>
</dbReference>
<dbReference type="SUPFAM" id="SSF48452">
    <property type="entry name" value="TPR-like"/>
    <property type="match status" value="1"/>
</dbReference>
<evidence type="ECO:0000256" key="1">
    <source>
        <dbReference type="SAM" id="SignalP"/>
    </source>
</evidence>
<gene>
    <name evidence="3" type="ORF">KUV31_11385</name>
</gene>
<feature type="domain" description="Bacteriophage N4 adsorption protein A C-terminal" evidence="2">
    <location>
        <begin position="282"/>
        <end position="444"/>
    </location>
</feature>
<dbReference type="RefSeq" id="WP_222405604.1">
    <property type="nucleotide sequence ID" value="NZ_JAHVKP010000001.1"/>
</dbReference>
<proteinExistence type="predicted"/>
<evidence type="ECO:0000259" key="2">
    <source>
        <dbReference type="Pfam" id="PF13283"/>
    </source>
</evidence>
<dbReference type="Proteomes" id="UP000824927">
    <property type="component" value="Unassembled WGS sequence"/>
</dbReference>
<evidence type="ECO:0000313" key="3">
    <source>
        <dbReference type="EMBL" id="MBY6218942.1"/>
    </source>
</evidence>
<dbReference type="Pfam" id="PF14559">
    <property type="entry name" value="TPR_19"/>
    <property type="match status" value="1"/>
</dbReference>
<accession>A0A9Q3S2S4</accession>
<evidence type="ECO:0000313" key="4">
    <source>
        <dbReference type="Proteomes" id="UP000824927"/>
    </source>
</evidence>
<dbReference type="AlphaFoldDB" id="A0A9Q3S2S4"/>
<keyword evidence="1" id="KW-0732">Signal</keyword>
<dbReference type="InterPro" id="IPR011990">
    <property type="entry name" value="TPR-like_helical_dom_sf"/>
</dbReference>
<comment type="caution">
    <text evidence="3">The sequence shown here is derived from an EMBL/GenBank/DDBJ whole genome shotgun (WGS) entry which is preliminary data.</text>
</comment>